<dbReference type="Pfam" id="PF01471">
    <property type="entry name" value="PG_binding_1"/>
    <property type="match status" value="1"/>
</dbReference>
<dbReference type="InterPro" id="IPR036365">
    <property type="entry name" value="PGBD-like_sf"/>
</dbReference>
<evidence type="ECO:0000313" key="3">
    <source>
        <dbReference type="Proteomes" id="UP000002009"/>
    </source>
</evidence>
<evidence type="ECO:0000259" key="1">
    <source>
        <dbReference type="Pfam" id="PF01471"/>
    </source>
</evidence>
<dbReference type="GeneID" id="8244303"/>
<accession>C1E956</accession>
<evidence type="ECO:0000313" key="2">
    <source>
        <dbReference type="EMBL" id="ACO64625.1"/>
    </source>
</evidence>
<name>C1E956_MICCC</name>
<dbReference type="InterPro" id="IPR002477">
    <property type="entry name" value="Peptidoglycan-bd-like"/>
</dbReference>
<dbReference type="AlphaFoldDB" id="C1E956"/>
<protein>
    <recommendedName>
        <fullName evidence="1">Peptidoglycan binding-like domain-containing protein</fullName>
    </recommendedName>
</protein>
<organism evidence="2 3">
    <name type="scientific">Micromonas commoda (strain RCC299 / NOUM17 / CCMP2709)</name>
    <name type="common">Picoplanktonic green alga</name>
    <dbReference type="NCBI Taxonomy" id="296587"/>
    <lineage>
        <taxon>Eukaryota</taxon>
        <taxon>Viridiplantae</taxon>
        <taxon>Chlorophyta</taxon>
        <taxon>Mamiellophyceae</taxon>
        <taxon>Mamiellales</taxon>
        <taxon>Mamiellaceae</taxon>
        <taxon>Micromonas</taxon>
    </lineage>
</organism>
<proteinExistence type="predicted"/>
<dbReference type="Proteomes" id="UP000002009">
    <property type="component" value="Chromosome 6"/>
</dbReference>
<dbReference type="EMBL" id="CP001327">
    <property type="protein sequence ID" value="ACO64625.1"/>
    <property type="molecule type" value="Genomic_DNA"/>
</dbReference>
<dbReference type="KEGG" id="mis:MICPUN_101186"/>
<keyword evidence="3" id="KW-1185">Reference proteome</keyword>
<gene>
    <name evidence="2" type="ORF">MICPUN_101186</name>
</gene>
<dbReference type="OrthoDB" id="2013641at2759"/>
<dbReference type="InterPro" id="IPR036366">
    <property type="entry name" value="PGBDSf"/>
</dbReference>
<dbReference type="Gene3D" id="1.10.101.10">
    <property type="entry name" value="PGBD-like superfamily/PGBD"/>
    <property type="match status" value="1"/>
</dbReference>
<dbReference type="RefSeq" id="XP_002503367.1">
    <property type="nucleotide sequence ID" value="XM_002503321.1"/>
</dbReference>
<dbReference type="SUPFAM" id="SSF47090">
    <property type="entry name" value="PGBD-like"/>
    <property type="match status" value="1"/>
</dbReference>
<dbReference type="InParanoid" id="C1E956"/>
<sequence>MAGRGEACYFPRDLTKGSYGGDVHCFQQYLSHKGYLLDEPTGYFGERTATATRRWQRDNGIGGDDAGDFGEWSRERYAATHGLPLPSEGRIFKDAKSDEVREARKKIFQIDRRDNRVQ</sequence>
<reference evidence="2 3" key="1">
    <citation type="journal article" date="2009" name="Science">
        <title>Green evolution and dynamic adaptations revealed by genomes of the marine picoeukaryotes Micromonas.</title>
        <authorList>
            <person name="Worden A.Z."/>
            <person name="Lee J.H."/>
            <person name="Mock T."/>
            <person name="Rouze P."/>
            <person name="Simmons M.P."/>
            <person name="Aerts A.L."/>
            <person name="Allen A.E."/>
            <person name="Cuvelier M.L."/>
            <person name="Derelle E."/>
            <person name="Everett M.V."/>
            <person name="Foulon E."/>
            <person name="Grimwood J."/>
            <person name="Gundlach H."/>
            <person name="Henrissat B."/>
            <person name="Napoli C."/>
            <person name="McDonald S.M."/>
            <person name="Parker M.S."/>
            <person name="Rombauts S."/>
            <person name="Salamov A."/>
            <person name="Von Dassow P."/>
            <person name="Badger J.H."/>
            <person name="Coutinho P.M."/>
            <person name="Demir E."/>
            <person name="Dubchak I."/>
            <person name="Gentemann C."/>
            <person name="Eikrem W."/>
            <person name="Gready J.E."/>
            <person name="John U."/>
            <person name="Lanier W."/>
            <person name="Lindquist E.A."/>
            <person name="Lucas S."/>
            <person name="Mayer K.F."/>
            <person name="Moreau H."/>
            <person name="Not F."/>
            <person name="Otillar R."/>
            <person name="Panaud O."/>
            <person name="Pangilinan J."/>
            <person name="Paulsen I."/>
            <person name="Piegu B."/>
            <person name="Poliakov A."/>
            <person name="Robbens S."/>
            <person name="Schmutz J."/>
            <person name="Toulza E."/>
            <person name="Wyss T."/>
            <person name="Zelensky A."/>
            <person name="Zhou K."/>
            <person name="Armbrust E.V."/>
            <person name="Bhattacharya D."/>
            <person name="Goodenough U.W."/>
            <person name="Van de Peer Y."/>
            <person name="Grigoriev I.V."/>
        </authorList>
    </citation>
    <scope>NUCLEOTIDE SEQUENCE [LARGE SCALE GENOMIC DNA]</scope>
    <source>
        <strain evidence="3">RCC299 / NOUM17</strain>
    </source>
</reference>
<feature type="domain" description="Peptidoglycan binding-like" evidence="1">
    <location>
        <begin position="20"/>
        <end position="61"/>
    </location>
</feature>